<dbReference type="EMBL" id="CP109441">
    <property type="protein sequence ID" value="WUV45576.1"/>
    <property type="molecule type" value="Genomic_DNA"/>
</dbReference>
<gene>
    <name evidence="5" type="ORF">OG563_41840</name>
</gene>
<accession>A0ABZ1YUK6</accession>
<comment type="similarity">
    <text evidence="1">Belongs to the ATP-dependent AMP-binding enzyme family.</text>
</comment>
<dbReference type="InterPro" id="IPR000873">
    <property type="entry name" value="AMP-dep_synth/lig_dom"/>
</dbReference>
<dbReference type="Pfam" id="PF13193">
    <property type="entry name" value="AMP-binding_C"/>
    <property type="match status" value="1"/>
</dbReference>
<organism evidence="5 6">
    <name type="scientific">Nocardia vinacea</name>
    <dbReference type="NCBI Taxonomy" id="96468"/>
    <lineage>
        <taxon>Bacteria</taxon>
        <taxon>Bacillati</taxon>
        <taxon>Actinomycetota</taxon>
        <taxon>Actinomycetes</taxon>
        <taxon>Mycobacteriales</taxon>
        <taxon>Nocardiaceae</taxon>
        <taxon>Nocardia</taxon>
    </lineage>
</organism>
<sequence length="506" mass="53872">MNDYPSDNHPLIRRIADVLNLRPDAPAIEYDDRWFSWRLLGDMARRIRSYTTAPGTRPQKVGILLRNRPEHVAAFLGVLLGGGSVVVINPARGDDRIRADIAALRLPLVIGRASDLAALVTPESGTATVSISELDVGPHSTAAAGHPNDSGAAEPGVAVRMLTSGTTGPPKRVDITYDMLARSVLGTDPNRATPLSEPRRGIAIVNAPLVHIGGIFRILQCVIEARPFVLLPRFELSSWAKAVRAHRPAAVSLVPAALRTVLHSDLGKDDLAGIRVVTSGTAPLSAADADAFYEKFGIPVLTSYAATEFGGGVTGWTMADHQQYWNVKRGSVGRASGGARLRVVDEEGMVLGADQPGLLEVIPGQLGPSADWIRTTDIARIDADGFLWILGRADQAIIRGGFKIMPDDVRSALEGHPAVLGAAVVARPDQRLGETPVALVELRDGATAGADELVQFLRTRLAAYEIPTEIAIVEAIPRTPSGKADLSAVRRHFSEPAAAVRGDNGY</sequence>
<evidence type="ECO:0000313" key="6">
    <source>
        <dbReference type="Proteomes" id="UP001432062"/>
    </source>
</evidence>
<dbReference type="Pfam" id="PF00501">
    <property type="entry name" value="AMP-binding"/>
    <property type="match status" value="1"/>
</dbReference>
<protein>
    <submittedName>
        <fullName evidence="5">AMP-binding protein</fullName>
    </submittedName>
</protein>
<dbReference type="RefSeq" id="WP_329408955.1">
    <property type="nucleotide sequence ID" value="NZ_CP109441.1"/>
</dbReference>
<feature type="domain" description="AMP-binding enzyme C-terminal" evidence="4">
    <location>
        <begin position="411"/>
        <end position="483"/>
    </location>
</feature>
<dbReference type="PANTHER" id="PTHR43201">
    <property type="entry name" value="ACYL-COA SYNTHETASE"/>
    <property type="match status" value="1"/>
</dbReference>
<dbReference type="Gene3D" id="3.40.50.12780">
    <property type="entry name" value="N-terminal domain of ligase-like"/>
    <property type="match status" value="1"/>
</dbReference>
<reference evidence="5" key="1">
    <citation type="submission" date="2022-10" db="EMBL/GenBank/DDBJ databases">
        <title>The complete genomes of actinobacterial strains from the NBC collection.</title>
        <authorList>
            <person name="Joergensen T.S."/>
            <person name="Alvarez Arevalo M."/>
            <person name="Sterndorff E.B."/>
            <person name="Faurdal D."/>
            <person name="Vuksanovic O."/>
            <person name="Mourched A.-S."/>
            <person name="Charusanti P."/>
            <person name="Shaw S."/>
            <person name="Blin K."/>
            <person name="Weber T."/>
        </authorList>
    </citation>
    <scope>NUCLEOTIDE SEQUENCE</scope>
    <source>
        <strain evidence="5">NBC_01482</strain>
    </source>
</reference>
<dbReference type="Proteomes" id="UP001432062">
    <property type="component" value="Chromosome"/>
</dbReference>
<evidence type="ECO:0000313" key="5">
    <source>
        <dbReference type="EMBL" id="WUV45576.1"/>
    </source>
</evidence>
<dbReference type="SUPFAM" id="SSF56801">
    <property type="entry name" value="Acetyl-CoA synthetase-like"/>
    <property type="match status" value="1"/>
</dbReference>
<keyword evidence="6" id="KW-1185">Reference proteome</keyword>
<dbReference type="InterPro" id="IPR045851">
    <property type="entry name" value="AMP-bd_C_sf"/>
</dbReference>
<evidence type="ECO:0000259" key="3">
    <source>
        <dbReference type="Pfam" id="PF00501"/>
    </source>
</evidence>
<dbReference type="Gene3D" id="3.30.300.30">
    <property type="match status" value="1"/>
</dbReference>
<name>A0ABZ1YUK6_9NOCA</name>
<evidence type="ECO:0000259" key="4">
    <source>
        <dbReference type="Pfam" id="PF13193"/>
    </source>
</evidence>
<dbReference type="InterPro" id="IPR042099">
    <property type="entry name" value="ANL_N_sf"/>
</dbReference>
<dbReference type="PANTHER" id="PTHR43201:SF5">
    <property type="entry name" value="MEDIUM-CHAIN ACYL-COA LIGASE ACSF2, MITOCHONDRIAL"/>
    <property type="match status" value="1"/>
</dbReference>
<feature type="domain" description="AMP-dependent synthetase/ligase" evidence="3">
    <location>
        <begin position="20"/>
        <end position="359"/>
    </location>
</feature>
<evidence type="ECO:0000256" key="2">
    <source>
        <dbReference type="ARBA" id="ARBA00022598"/>
    </source>
</evidence>
<proteinExistence type="inferred from homology"/>
<evidence type="ECO:0000256" key="1">
    <source>
        <dbReference type="ARBA" id="ARBA00006432"/>
    </source>
</evidence>
<keyword evidence="2" id="KW-0436">Ligase</keyword>
<dbReference type="InterPro" id="IPR025110">
    <property type="entry name" value="AMP-bd_C"/>
</dbReference>